<dbReference type="GO" id="GO:0030234">
    <property type="term" value="F:enzyme regulator activity"/>
    <property type="evidence" value="ECO:0007669"/>
    <property type="project" value="UniProtKB-ARBA"/>
</dbReference>
<dbReference type="GO" id="GO:0005992">
    <property type="term" value="P:trehalose biosynthetic process"/>
    <property type="evidence" value="ECO:0007669"/>
    <property type="project" value="InterPro"/>
</dbReference>
<proteinExistence type="predicted"/>
<protein>
    <submittedName>
        <fullName evidence="6">Uncharacterized protein</fullName>
    </submittedName>
</protein>
<dbReference type="FunFam" id="3.40.50.2000:FF:000036">
    <property type="entry name" value="Alpha,alpha-trehalose-phosphate synthase subunit Tps2"/>
    <property type="match status" value="1"/>
</dbReference>
<feature type="chain" id="PRO_5002955263" evidence="5">
    <location>
        <begin position="17"/>
        <end position="1028"/>
    </location>
</feature>
<evidence type="ECO:0000256" key="4">
    <source>
        <dbReference type="SAM" id="MobiDB-lite"/>
    </source>
</evidence>
<organism evidence="6 7">
    <name type="scientific">Candida tropicalis (strain ATCC MYA-3404 / T1)</name>
    <name type="common">Yeast</name>
    <dbReference type="NCBI Taxonomy" id="294747"/>
    <lineage>
        <taxon>Eukaryota</taxon>
        <taxon>Fungi</taxon>
        <taxon>Dikarya</taxon>
        <taxon>Ascomycota</taxon>
        <taxon>Saccharomycotina</taxon>
        <taxon>Pichiomycetes</taxon>
        <taxon>Debaryomycetaceae</taxon>
        <taxon>Candida/Lodderomyces clade</taxon>
        <taxon>Candida</taxon>
    </lineage>
</organism>
<evidence type="ECO:0000313" key="7">
    <source>
        <dbReference type="Proteomes" id="UP000002037"/>
    </source>
</evidence>
<evidence type="ECO:0000256" key="5">
    <source>
        <dbReference type="SAM" id="SignalP"/>
    </source>
</evidence>
<dbReference type="Proteomes" id="UP000002037">
    <property type="component" value="Unassembled WGS sequence"/>
</dbReference>
<feature type="compositionally biased region" description="Low complexity" evidence="4">
    <location>
        <begin position="41"/>
        <end position="53"/>
    </location>
</feature>
<keyword evidence="5" id="KW-0732">Signal</keyword>
<dbReference type="GO" id="GO:0003825">
    <property type="term" value="F:alpha,alpha-trehalose-phosphate synthase (UDP-forming) activity"/>
    <property type="evidence" value="ECO:0007669"/>
    <property type="project" value="TreeGrafter"/>
</dbReference>
<name>C5M570_CANTT</name>
<feature type="signal peptide" evidence="5">
    <location>
        <begin position="1"/>
        <end position="16"/>
    </location>
</feature>
<gene>
    <name evidence="6" type="ORF">CTRG_02048</name>
</gene>
<comment type="subcellular location">
    <subcellularLocation>
        <location evidence="1">Cytoplasm</location>
    </subcellularLocation>
</comment>
<reference evidence="6 7" key="1">
    <citation type="journal article" date="2009" name="Nature">
        <title>Evolution of pathogenicity and sexual reproduction in eight Candida genomes.</title>
        <authorList>
            <person name="Butler G."/>
            <person name="Rasmussen M.D."/>
            <person name="Lin M.F."/>
            <person name="Santos M.A."/>
            <person name="Sakthikumar S."/>
            <person name="Munro C.A."/>
            <person name="Rheinbay E."/>
            <person name="Grabherr M."/>
            <person name="Forche A."/>
            <person name="Reedy J.L."/>
            <person name="Agrafioti I."/>
            <person name="Arnaud M.B."/>
            <person name="Bates S."/>
            <person name="Brown A.J."/>
            <person name="Brunke S."/>
            <person name="Costanzo M.C."/>
            <person name="Fitzpatrick D.A."/>
            <person name="de Groot P.W."/>
            <person name="Harris D."/>
            <person name="Hoyer L.L."/>
            <person name="Hube B."/>
            <person name="Klis F.M."/>
            <person name="Kodira C."/>
            <person name="Lennard N."/>
            <person name="Logue M.E."/>
            <person name="Martin R."/>
            <person name="Neiman A.M."/>
            <person name="Nikolaou E."/>
            <person name="Quail M.A."/>
            <person name="Quinn J."/>
            <person name="Santos M.C."/>
            <person name="Schmitzberger F.F."/>
            <person name="Sherlock G."/>
            <person name="Shah P."/>
            <person name="Silverstein K.A."/>
            <person name="Skrzypek M.S."/>
            <person name="Soll D."/>
            <person name="Staggs R."/>
            <person name="Stansfield I."/>
            <person name="Stumpf M.P."/>
            <person name="Sudbery P.E."/>
            <person name="Srikantha T."/>
            <person name="Zeng Q."/>
            <person name="Berman J."/>
            <person name="Berriman M."/>
            <person name="Heitman J."/>
            <person name="Gow N.A."/>
            <person name="Lorenz M.C."/>
            <person name="Birren B.W."/>
            <person name="Kellis M."/>
            <person name="Cuomo C.A."/>
        </authorList>
    </citation>
    <scope>NUCLEOTIDE SEQUENCE [LARGE SCALE GENOMIC DNA]</scope>
    <source>
        <strain evidence="7">ATCC MYA-3404 / T1</strain>
    </source>
</reference>
<dbReference type="Gene3D" id="3.40.50.2000">
    <property type="entry name" value="Glycogen Phosphorylase B"/>
    <property type="match status" value="2"/>
</dbReference>
<dbReference type="AlphaFoldDB" id="C5M570"/>
<dbReference type="KEGG" id="ctp:CTRG_02048"/>
<dbReference type="GO" id="GO:0005829">
    <property type="term" value="C:cytosol"/>
    <property type="evidence" value="ECO:0007669"/>
    <property type="project" value="TreeGrafter"/>
</dbReference>
<dbReference type="InterPro" id="IPR001830">
    <property type="entry name" value="Glyco_trans_20"/>
</dbReference>
<dbReference type="STRING" id="294747.C5M570"/>
<dbReference type="FunFam" id="3.40.50.2000:FF:000099">
    <property type="entry name" value="Alpha,alpha-trehalose phosphate synthase subunit, putative"/>
    <property type="match status" value="1"/>
</dbReference>
<evidence type="ECO:0000256" key="2">
    <source>
        <dbReference type="ARBA" id="ARBA00022490"/>
    </source>
</evidence>
<dbReference type="RefSeq" id="XP_002547741.1">
    <property type="nucleotide sequence ID" value="XM_002547695.1"/>
</dbReference>
<keyword evidence="3" id="KW-0597">Phosphoprotein</keyword>
<feature type="compositionally biased region" description="Polar residues" evidence="4">
    <location>
        <begin position="54"/>
        <end position="75"/>
    </location>
</feature>
<dbReference type="eggNOG" id="KOG1050">
    <property type="taxonomic scope" value="Eukaryota"/>
</dbReference>
<dbReference type="InterPro" id="IPR003337">
    <property type="entry name" value="Trehalose_PPase"/>
</dbReference>
<dbReference type="GO" id="GO:0005946">
    <property type="term" value="C:alpha,alpha-trehalose-phosphate synthase complex (UDP-forming)"/>
    <property type="evidence" value="ECO:0007669"/>
    <property type="project" value="TreeGrafter"/>
</dbReference>
<accession>C5M570</accession>
<dbReference type="SUPFAM" id="SSF53756">
    <property type="entry name" value="UDP-Glycosyltransferase/glycogen phosphorylase"/>
    <property type="match status" value="1"/>
</dbReference>
<dbReference type="PANTHER" id="PTHR10788:SF15">
    <property type="entry name" value="TREHALOSE SYNTHASE COMPLEX REGULATORY SUBUNIT TPS3-RELATED"/>
    <property type="match status" value="1"/>
</dbReference>
<feature type="region of interest" description="Disordered" evidence="4">
    <location>
        <begin position="28"/>
        <end position="87"/>
    </location>
</feature>
<dbReference type="GO" id="GO:0004805">
    <property type="term" value="F:trehalose-phosphatase activity"/>
    <property type="evidence" value="ECO:0007669"/>
    <property type="project" value="TreeGrafter"/>
</dbReference>
<dbReference type="Pfam" id="PF00982">
    <property type="entry name" value="Glyco_transf_20"/>
    <property type="match status" value="1"/>
</dbReference>
<dbReference type="EMBL" id="GG692396">
    <property type="protein sequence ID" value="EER35186.1"/>
    <property type="molecule type" value="Genomic_DNA"/>
</dbReference>
<sequence length="1028" mass="114958">MTVIIASLFLPYTVQFEVDSCDLDSCQQDSTSFEIPPPSTSTPSTTASSTQLSILPSLSKQPTPQPRSTTNSALSDNKPFERADTPEGFFYNRRASAKSEHQFIQPKSRYAKMGSSIVDGKKPNDDMGLPGFSRSQVNLAANSTPNLTHAPNSHWPLHSPHLPMEAVTKSMTGRGSFSKALFTFHGNSSANSLISEDGTMDSTVILPSSLEEDDFEQNFNDMVHGRSKLAPFGGFSRPGVEAQFLSQKNIFDVAPWTIDHTDQGNGSLTKAVNMAVDSGIINEAKWVGIVAMPSDDVSLRVKNDISDKLSKEFACEAVFPDDVTFEGHYKSFCKQILWPTLHYQIPDDPKSKAFEDHSWGHYVLMNELIADKIVETYNKLDDEETKVWIHDYHLLLVPKMVREKLPNAKIGFFLHVSFPSSEVFRCFAQRNQLLEGMLGANCIGFQTNEYVRHFLQTCNRLLLADTSELGVNYNGNFTVTNTIPVGIDAPSVLKTVHSSSVKEWRTLIKERWSHQYLIVSRDKLDKLRGIKQKLLAYEMFLTNNPEYIEKTVLIQICMGSATDPDYESEVMKIVSRINSLPENISVTQPVVLLQRDIDFDQYLALQCEADVFVVSSMREGLNLTCHEFITASEDKKSPLMLSEFTGSSNLLSCKGNGALLINPWDIKKFSETFKESLTMSPEEKEKRWNNCYNIVLTRDSIHWVESCLHTIDSSWNVDHAKSCNLVPFNKEVFNTFSTINGKKIIILALEICSSTSSTRGNSTGLVSGKVNVVEPTRLVRLLSDLVETPDTYVYLLSYLQRPDLDIMFKRFPKIGLLAENGSFVKLIGAKDWISLTDKEELNSWMPEIAKLIESKVERLPGSFCEVQDATVRFHAGKSFVEDRERSLDAMGETIQHINTLYDGDGIHATSVRNSVIVQKSQINLKAIRLILSCYNSNQDENYVVSHISDFQQPIKDDAVLAGNHEVAAILYSGGLTSIDESNYEYVNSLKDEIGHTLTVTLISSSSETKTAATYGVRGINELLCILNS</sequence>
<dbReference type="GeneID" id="8297145"/>
<evidence type="ECO:0000256" key="3">
    <source>
        <dbReference type="ARBA" id="ARBA00022553"/>
    </source>
</evidence>
<keyword evidence="2" id="KW-0963">Cytoplasm</keyword>
<dbReference type="OrthoDB" id="755951at2759"/>
<keyword evidence="7" id="KW-1185">Reference proteome</keyword>
<dbReference type="CDD" id="cd03788">
    <property type="entry name" value="GT20_TPS"/>
    <property type="match status" value="1"/>
</dbReference>
<dbReference type="VEuPathDB" id="FungiDB:CTRG_02048"/>
<dbReference type="HOGENOM" id="CLU_002351_2_0_1"/>
<dbReference type="Pfam" id="PF02358">
    <property type="entry name" value="Trehalose_PPase"/>
    <property type="match status" value="1"/>
</dbReference>
<evidence type="ECO:0000313" key="6">
    <source>
        <dbReference type="EMBL" id="EER35186.1"/>
    </source>
</evidence>
<evidence type="ECO:0000256" key="1">
    <source>
        <dbReference type="ARBA" id="ARBA00004496"/>
    </source>
</evidence>
<dbReference type="PANTHER" id="PTHR10788">
    <property type="entry name" value="TREHALOSE-6-PHOSPHATE SYNTHASE"/>
    <property type="match status" value="1"/>
</dbReference>